<reference evidence="4" key="1">
    <citation type="journal article" date="2023" name="Mol. Phylogenet. Evol.">
        <title>Genome-scale phylogeny and comparative genomics of the fungal order Sordariales.</title>
        <authorList>
            <person name="Hensen N."/>
            <person name="Bonometti L."/>
            <person name="Westerberg I."/>
            <person name="Brannstrom I.O."/>
            <person name="Guillou S."/>
            <person name="Cros-Aarteil S."/>
            <person name="Calhoun S."/>
            <person name="Haridas S."/>
            <person name="Kuo A."/>
            <person name="Mondo S."/>
            <person name="Pangilinan J."/>
            <person name="Riley R."/>
            <person name="LaButti K."/>
            <person name="Andreopoulos B."/>
            <person name="Lipzen A."/>
            <person name="Chen C."/>
            <person name="Yan M."/>
            <person name="Daum C."/>
            <person name="Ng V."/>
            <person name="Clum A."/>
            <person name="Steindorff A."/>
            <person name="Ohm R.A."/>
            <person name="Martin F."/>
            <person name="Silar P."/>
            <person name="Natvig D.O."/>
            <person name="Lalanne C."/>
            <person name="Gautier V."/>
            <person name="Ament-Velasquez S.L."/>
            <person name="Kruys A."/>
            <person name="Hutchinson M.I."/>
            <person name="Powell A.J."/>
            <person name="Barry K."/>
            <person name="Miller A.N."/>
            <person name="Grigoriev I.V."/>
            <person name="Debuchy R."/>
            <person name="Gladieux P."/>
            <person name="Hiltunen Thoren M."/>
            <person name="Johannesson H."/>
        </authorList>
    </citation>
    <scope>NUCLEOTIDE SEQUENCE</scope>
    <source>
        <strain evidence="4">CBS 532.94</strain>
    </source>
</reference>
<dbReference type="GO" id="GO:0005829">
    <property type="term" value="C:cytosol"/>
    <property type="evidence" value="ECO:0007669"/>
    <property type="project" value="TreeGrafter"/>
</dbReference>
<dbReference type="InterPro" id="IPR050197">
    <property type="entry name" value="Aldolase_class_II_sugar_metab"/>
</dbReference>
<reference evidence="4" key="2">
    <citation type="submission" date="2023-05" db="EMBL/GenBank/DDBJ databases">
        <authorList>
            <consortium name="Lawrence Berkeley National Laboratory"/>
            <person name="Steindorff A."/>
            <person name="Hensen N."/>
            <person name="Bonometti L."/>
            <person name="Westerberg I."/>
            <person name="Brannstrom I.O."/>
            <person name="Guillou S."/>
            <person name="Cros-Aarteil S."/>
            <person name="Calhoun S."/>
            <person name="Haridas S."/>
            <person name="Kuo A."/>
            <person name="Mondo S."/>
            <person name="Pangilinan J."/>
            <person name="Riley R."/>
            <person name="Labutti K."/>
            <person name="Andreopoulos B."/>
            <person name="Lipzen A."/>
            <person name="Chen C."/>
            <person name="Yanf M."/>
            <person name="Daum C."/>
            <person name="Ng V."/>
            <person name="Clum A."/>
            <person name="Ohm R."/>
            <person name="Martin F."/>
            <person name="Silar P."/>
            <person name="Natvig D."/>
            <person name="Lalanne C."/>
            <person name="Gautier V."/>
            <person name="Ament-Velasquez S.L."/>
            <person name="Kruys A."/>
            <person name="Hutchinson M.I."/>
            <person name="Powell A.J."/>
            <person name="Barry K."/>
            <person name="Miller A.N."/>
            <person name="Grigoriev I.V."/>
            <person name="Debuchy R."/>
            <person name="Gladieux P."/>
            <person name="Thoren M.H."/>
            <person name="Johannesson H."/>
        </authorList>
    </citation>
    <scope>NUCLEOTIDE SEQUENCE</scope>
    <source>
        <strain evidence="4">CBS 532.94</strain>
    </source>
</reference>
<evidence type="ECO:0000313" key="4">
    <source>
        <dbReference type="EMBL" id="KAK4236692.1"/>
    </source>
</evidence>
<keyword evidence="5" id="KW-1185">Reference proteome</keyword>
<dbReference type="GO" id="GO:0046872">
    <property type="term" value="F:metal ion binding"/>
    <property type="evidence" value="ECO:0007669"/>
    <property type="project" value="UniProtKB-KW"/>
</dbReference>
<proteinExistence type="predicted"/>
<keyword evidence="1" id="KW-0479">Metal-binding</keyword>
<name>A0AAN7C8H7_9PEZI</name>
<keyword evidence="2" id="KW-0456">Lyase</keyword>
<protein>
    <submittedName>
        <fullName evidence="4">Class II aldolase and Adducin N-terminal domain-containing protein</fullName>
    </submittedName>
</protein>
<feature type="domain" description="Class II aldolase/adducin N-terminal" evidence="3">
    <location>
        <begin position="11"/>
        <end position="207"/>
    </location>
</feature>
<accession>A0AAN7C8H7</accession>
<dbReference type="AlphaFoldDB" id="A0AAN7C8H7"/>
<dbReference type="GO" id="GO:0016832">
    <property type="term" value="F:aldehyde-lyase activity"/>
    <property type="evidence" value="ECO:0007669"/>
    <property type="project" value="TreeGrafter"/>
</dbReference>
<sequence>MASTNITQLLATYIHALHILHHHGVLDGYGHLSVRNPDNAATFFMMHQRAPALVSGLDDIGEYRVSDAEPVSPGTPAAPLERYIHSETLERYPDINVVLHGHAGELVSYSISDVPLRAAIHMAPFLGEEVPNFDITKYYLPNDTHDFLVRDQRLGAALAAEFDSHWGPGNKSSLVLMRSHGFTAIAADIETTTYKGIYAVVNARVQSEAIKIQHAYSGPRAEGGGGIAYLTPRQIRDSWQTEKQLIQRPWALWVREVKVNPLYVNELDPDR</sequence>
<dbReference type="SUPFAM" id="SSF53639">
    <property type="entry name" value="AraD/HMP-PK domain-like"/>
    <property type="match status" value="1"/>
</dbReference>
<dbReference type="InterPro" id="IPR001303">
    <property type="entry name" value="Aldolase_II/adducin_N"/>
</dbReference>
<dbReference type="Pfam" id="PF00596">
    <property type="entry name" value="Aldolase_II"/>
    <property type="match status" value="1"/>
</dbReference>
<dbReference type="Proteomes" id="UP001303760">
    <property type="component" value="Unassembled WGS sequence"/>
</dbReference>
<dbReference type="SMART" id="SM01007">
    <property type="entry name" value="Aldolase_II"/>
    <property type="match status" value="1"/>
</dbReference>
<organism evidence="4 5">
    <name type="scientific">Achaetomium macrosporum</name>
    <dbReference type="NCBI Taxonomy" id="79813"/>
    <lineage>
        <taxon>Eukaryota</taxon>
        <taxon>Fungi</taxon>
        <taxon>Dikarya</taxon>
        <taxon>Ascomycota</taxon>
        <taxon>Pezizomycotina</taxon>
        <taxon>Sordariomycetes</taxon>
        <taxon>Sordariomycetidae</taxon>
        <taxon>Sordariales</taxon>
        <taxon>Chaetomiaceae</taxon>
        <taxon>Achaetomium</taxon>
    </lineage>
</organism>
<evidence type="ECO:0000259" key="3">
    <source>
        <dbReference type="SMART" id="SM01007"/>
    </source>
</evidence>
<dbReference type="GO" id="GO:0019323">
    <property type="term" value="P:pentose catabolic process"/>
    <property type="evidence" value="ECO:0007669"/>
    <property type="project" value="TreeGrafter"/>
</dbReference>
<dbReference type="PANTHER" id="PTHR22789">
    <property type="entry name" value="FUCULOSE PHOSPHATE ALDOLASE"/>
    <property type="match status" value="1"/>
</dbReference>
<dbReference type="EMBL" id="MU860177">
    <property type="protein sequence ID" value="KAK4236692.1"/>
    <property type="molecule type" value="Genomic_DNA"/>
</dbReference>
<dbReference type="PANTHER" id="PTHR22789:SF0">
    <property type="entry name" value="3-OXO-TETRONATE 4-PHOSPHATE DECARBOXYLASE-RELATED"/>
    <property type="match status" value="1"/>
</dbReference>
<comment type="caution">
    <text evidence="4">The sequence shown here is derived from an EMBL/GenBank/DDBJ whole genome shotgun (WGS) entry which is preliminary data.</text>
</comment>
<gene>
    <name evidence="4" type="ORF">C8A03DRAFT_35381</name>
</gene>
<evidence type="ECO:0000313" key="5">
    <source>
        <dbReference type="Proteomes" id="UP001303760"/>
    </source>
</evidence>
<dbReference type="InterPro" id="IPR036409">
    <property type="entry name" value="Aldolase_II/adducin_N_sf"/>
</dbReference>
<evidence type="ECO:0000256" key="1">
    <source>
        <dbReference type="ARBA" id="ARBA00022723"/>
    </source>
</evidence>
<dbReference type="Gene3D" id="3.40.225.10">
    <property type="entry name" value="Class II aldolase/adducin N-terminal domain"/>
    <property type="match status" value="1"/>
</dbReference>
<evidence type="ECO:0000256" key="2">
    <source>
        <dbReference type="ARBA" id="ARBA00023239"/>
    </source>
</evidence>